<dbReference type="InterPro" id="IPR018378">
    <property type="entry name" value="C-type_lectin_CS"/>
</dbReference>
<dbReference type="InterPro" id="IPR016187">
    <property type="entry name" value="CTDL_fold"/>
</dbReference>
<feature type="domain" description="C-type lectin" evidence="3">
    <location>
        <begin position="23"/>
        <end position="131"/>
    </location>
</feature>
<feature type="signal peptide" evidence="2">
    <location>
        <begin position="1"/>
        <end position="18"/>
    </location>
</feature>
<dbReference type="SMART" id="SM00034">
    <property type="entry name" value="CLECT"/>
    <property type="match status" value="2"/>
</dbReference>
<dbReference type="Pfam" id="PF00059">
    <property type="entry name" value="Lectin_C"/>
    <property type="match status" value="2"/>
</dbReference>
<name>A0AA88SC71_TACVA</name>
<dbReference type="PANTHER" id="PTHR45784:SF8">
    <property type="entry name" value="C-TYPE MANNOSE RECEPTOR 2-RELATED"/>
    <property type="match status" value="1"/>
</dbReference>
<dbReference type="AlphaFoldDB" id="A0AA88SC71"/>
<evidence type="ECO:0000313" key="5">
    <source>
        <dbReference type="Proteomes" id="UP001187315"/>
    </source>
</evidence>
<reference evidence="4" key="1">
    <citation type="submission" date="2023-08" db="EMBL/GenBank/DDBJ databases">
        <title>Pelteobagrus vachellii genome.</title>
        <authorList>
            <person name="Liu H."/>
        </authorList>
    </citation>
    <scope>NUCLEOTIDE SEQUENCE</scope>
    <source>
        <strain evidence="4">PRFRI_2022a</strain>
        <tissue evidence="4">Muscle</tissue>
    </source>
</reference>
<dbReference type="Proteomes" id="UP001187315">
    <property type="component" value="Unassembled WGS sequence"/>
</dbReference>
<comment type="caution">
    <text evidence="4">The sequence shown here is derived from an EMBL/GenBank/DDBJ whole genome shotgun (WGS) entry which is preliminary data.</text>
</comment>
<keyword evidence="5" id="KW-1185">Reference proteome</keyword>
<dbReference type="PROSITE" id="PS50041">
    <property type="entry name" value="C_TYPE_LECTIN_2"/>
    <property type="match status" value="2"/>
</dbReference>
<dbReference type="InterPro" id="IPR016186">
    <property type="entry name" value="C-type_lectin-like/link_sf"/>
</dbReference>
<dbReference type="Gene3D" id="3.10.100.10">
    <property type="entry name" value="Mannose-Binding Protein A, subunit A"/>
    <property type="match status" value="2"/>
</dbReference>
<sequence length="241" mass="28339">MLSLFFSVLMLFFGVASGLTREYIPVSVAKTWTDALVFCRQHYKDLAVVTTDQENQRIHELIGNTYNAWIGMYRANPNVDLWLWSDRTPSSYYQWAIDQPSNNDGNQNCVEVMPAGWNDQFCYVERFFLCYRFLVLVKEKKTWEEAFHYCRMNYTGLASMASDTKLQLAEMESNNAQTDRIWTGLTFLNGKWFWVSGEPLEKLVSLPLCPDPRYRCGALNNKTHYLENRDCKEKLNFFCYY</sequence>
<evidence type="ECO:0000256" key="2">
    <source>
        <dbReference type="SAM" id="SignalP"/>
    </source>
</evidence>
<proteinExistence type="predicted"/>
<evidence type="ECO:0000256" key="1">
    <source>
        <dbReference type="ARBA" id="ARBA00023157"/>
    </source>
</evidence>
<dbReference type="PROSITE" id="PS00615">
    <property type="entry name" value="C_TYPE_LECTIN_1"/>
    <property type="match status" value="1"/>
</dbReference>
<dbReference type="InterPro" id="IPR001304">
    <property type="entry name" value="C-type_lectin-like"/>
</dbReference>
<keyword evidence="2" id="KW-0732">Signal</keyword>
<dbReference type="PANTHER" id="PTHR45784">
    <property type="entry name" value="C-TYPE LECTIN DOMAIN FAMILY 20 MEMBER A-RELATED"/>
    <property type="match status" value="1"/>
</dbReference>
<protein>
    <recommendedName>
        <fullName evidence="3">C-type lectin domain-containing protein</fullName>
    </recommendedName>
</protein>
<accession>A0AA88SC71</accession>
<evidence type="ECO:0000313" key="4">
    <source>
        <dbReference type="EMBL" id="KAK2834132.1"/>
    </source>
</evidence>
<evidence type="ECO:0000259" key="3">
    <source>
        <dbReference type="PROSITE" id="PS50041"/>
    </source>
</evidence>
<dbReference type="EMBL" id="JAVHJS010000015">
    <property type="protein sequence ID" value="KAK2834132.1"/>
    <property type="molecule type" value="Genomic_DNA"/>
</dbReference>
<feature type="chain" id="PRO_5041730134" description="C-type lectin domain-containing protein" evidence="2">
    <location>
        <begin position="19"/>
        <end position="241"/>
    </location>
</feature>
<organism evidence="4 5">
    <name type="scientific">Tachysurus vachellii</name>
    <name type="common">Darkbarbel catfish</name>
    <name type="synonym">Pelteobagrus vachellii</name>
    <dbReference type="NCBI Taxonomy" id="175792"/>
    <lineage>
        <taxon>Eukaryota</taxon>
        <taxon>Metazoa</taxon>
        <taxon>Chordata</taxon>
        <taxon>Craniata</taxon>
        <taxon>Vertebrata</taxon>
        <taxon>Euteleostomi</taxon>
        <taxon>Actinopterygii</taxon>
        <taxon>Neopterygii</taxon>
        <taxon>Teleostei</taxon>
        <taxon>Ostariophysi</taxon>
        <taxon>Siluriformes</taxon>
        <taxon>Bagridae</taxon>
        <taxon>Tachysurus</taxon>
    </lineage>
</organism>
<dbReference type="SUPFAM" id="SSF56436">
    <property type="entry name" value="C-type lectin-like"/>
    <property type="match status" value="2"/>
</dbReference>
<keyword evidence="1" id="KW-1015">Disulfide bond</keyword>
<gene>
    <name evidence="4" type="ORF">Q7C36_014833</name>
</gene>
<feature type="domain" description="C-type lectin" evidence="3">
    <location>
        <begin position="130"/>
        <end position="240"/>
    </location>
</feature>